<dbReference type="Proteomes" id="UP001597244">
    <property type="component" value="Unassembled WGS sequence"/>
</dbReference>
<sequence length="268" mass="31351">MSIQEFVRLCPKEGVFCPADLFAARMRRVIPVHRASEFIGDFYVLLNYPLHNPQRIKTLAITPEEVFFSTQTTKSLLHYRMRNTIFDISLIRCLKKTIELPINRELSLCFGNWVAMHLSGVSSSKCANWVALHHVIKMTKGQGSSCIFSFRYQVRVKLPVQENFEQRFETICLMSAIEIEALHCVYQEAGIDDHLLLLESNVLRQYDHHFDNMQELVSARQIGQFLELFDLIAINKICHQPEFEEASQMFEDSEYYFATKLKRRRSFN</sequence>
<protein>
    <recommendedName>
        <fullName evidence="3">AraC family transcriptional regulator</fullName>
    </recommendedName>
</protein>
<dbReference type="EMBL" id="JBHTOF010000081">
    <property type="protein sequence ID" value="MFD1465762.1"/>
    <property type="molecule type" value="Genomic_DNA"/>
</dbReference>
<evidence type="ECO:0008006" key="3">
    <source>
        <dbReference type="Google" id="ProtNLM"/>
    </source>
</evidence>
<keyword evidence="2" id="KW-1185">Reference proteome</keyword>
<comment type="caution">
    <text evidence="1">The sequence shown here is derived from an EMBL/GenBank/DDBJ whole genome shotgun (WGS) entry which is preliminary data.</text>
</comment>
<reference evidence="2" key="1">
    <citation type="journal article" date="2019" name="Int. J. Syst. Evol. Microbiol.">
        <title>The Global Catalogue of Microorganisms (GCM) 10K type strain sequencing project: providing services to taxonomists for standard genome sequencing and annotation.</title>
        <authorList>
            <consortium name="The Broad Institute Genomics Platform"/>
            <consortium name="The Broad Institute Genome Sequencing Center for Infectious Disease"/>
            <person name="Wu L."/>
            <person name="Ma J."/>
        </authorList>
    </citation>
    <scope>NUCLEOTIDE SEQUENCE [LARGE SCALE GENOMIC DNA]</scope>
    <source>
        <strain evidence="2">CCM 8951</strain>
    </source>
</reference>
<evidence type="ECO:0000313" key="2">
    <source>
        <dbReference type="Proteomes" id="UP001597244"/>
    </source>
</evidence>
<accession>A0ABW4DP02</accession>
<name>A0ABW4DP02_9LACO</name>
<proteinExistence type="predicted"/>
<evidence type="ECO:0000313" key="1">
    <source>
        <dbReference type="EMBL" id="MFD1465762.1"/>
    </source>
</evidence>
<gene>
    <name evidence="1" type="ORF">ACFQ4L_06775</name>
</gene>
<organism evidence="1 2">
    <name type="scientific">Lapidilactobacillus mulanensis</name>
    <dbReference type="NCBI Taxonomy" id="2485999"/>
    <lineage>
        <taxon>Bacteria</taxon>
        <taxon>Bacillati</taxon>
        <taxon>Bacillota</taxon>
        <taxon>Bacilli</taxon>
        <taxon>Lactobacillales</taxon>
        <taxon>Lactobacillaceae</taxon>
        <taxon>Lapidilactobacillus</taxon>
    </lineage>
</organism>